<dbReference type="RefSeq" id="WP_281260187.1">
    <property type="nucleotide sequence ID" value="NZ_PVTL01000001.1"/>
</dbReference>
<evidence type="ECO:0000313" key="3">
    <source>
        <dbReference type="Proteomes" id="UP000237983"/>
    </source>
</evidence>
<evidence type="ECO:0000256" key="1">
    <source>
        <dbReference type="SAM" id="MobiDB-lite"/>
    </source>
</evidence>
<feature type="compositionally biased region" description="Low complexity" evidence="1">
    <location>
        <begin position="24"/>
        <end position="41"/>
    </location>
</feature>
<feature type="compositionally biased region" description="Pro residues" evidence="1">
    <location>
        <begin position="1"/>
        <end position="12"/>
    </location>
</feature>
<feature type="region of interest" description="Disordered" evidence="1">
    <location>
        <begin position="1"/>
        <end position="41"/>
    </location>
</feature>
<evidence type="ECO:0000313" key="2">
    <source>
        <dbReference type="EMBL" id="PRY69991.1"/>
    </source>
</evidence>
<protein>
    <submittedName>
        <fullName evidence="2">Uncharacterized protein</fullName>
    </submittedName>
</protein>
<comment type="caution">
    <text evidence="2">The sequence shown here is derived from an EMBL/GenBank/DDBJ whole genome shotgun (WGS) entry which is preliminary data.</text>
</comment>
<keyword evidence="3" id="KW-1185">Reference proteome</keyword>
<name>A0A2T0VID1_9MICO</name>
<sequence length="41" mass="4118">MSDPSTPKPKPPTETGAVNPAQVDPETGTDPDGTPTENPSG</sequence>
<organism evidence="2 3">
    <name type="scientific">Glaciihabitans tibetensis</name>
    <dbReference type="NCBI Taxonomy" id="1266600"/>
    <lineage>
        <taxon>Bacteria</taxon>
        <taxon>Bacillati</taxon>
        <taxon>Actinomycetota</taxon>
        <taxon>Actinomycetes</taxon>
        <taxon>Micrococcales</taxon>
        <taxon>Microbacteriaceae</taxon>
        <taxon>Glaciihabitans</taxon>
    </lineage>
</organism>
<gene>
    <name evidence="2" type="ORF">B0I08_101113</name>
</gene>
<reference evidence="2 3" key="1">
    <citation type="submission" date="2018-03" db="EMBL/GenBank/DDBJ databases">
        <title>Genomic Encyclopedia of Type Strains, Phase III (KMG-III): the genomes of soil and plant-associated and newly described type strains.</title>
        <authorList>
            <person name="Whitman W."/>
        </authorList>
    </citation>
    <scope>NUCLEOTIDE SEQUENCE [LARGE SCALE GENOMIC DNA]</scope>
    <source>
        <strain evidence="2 3">CGMCC 1.12484</strain>
    </source>
</reference>
<dbReference type="EMBL" id="PVTL01000001">
    <property type="protein sequence ID" value="PRY69991.1"/>
    <property type="molecule type" value="Genomic_DNA"/>
</dbReference>
<dbReference type="AlphaFoldDB" id="A0A2T0VID1"/>
<proteinExistence type="predicted"/>
<dbReference type="Proteomes" id="UP000237983">
    <property type="component" value="Unassembled WGS sequence"/>
</dbReference>
<accession>A0A2T0VID1</accession>